<dbReference type="Gene3D" id="2.150.10.10">
    <property type="entry name" value="Serralysin-like metalloprotease, C-terminal"/>
    <property type="match status" value="1"/>
</dbReference>
<gene>
    <name evidence="1" type="ORF">J0X15_16565</name>
</gene>
<dbReference type="GO" id="GO:0005509">
    <property type="term" value="F:calcium ion binding"/>
    <property type="evidence" value="ECO:0007669"/>
    <property type="project" value="InterPro"/>
</dbReference>
<dbReference type="InterPro" id="IPR018511">
    <property type="entry name" value="Hemolysin-typ_Ca-bd_CS"/>
</dbReference>
<protein>
    <submittedName>
        <fullName evidence="1">Calcium-binding protein</fullName>
    </submittedName>
</protein>
<proteinExistence type="predicted"/>
<evidence type="ECO:0000313" key="2">
    <source>
        <dbReference type="Proteomes" id="UP000664779"/>
    </source>
</evidence>
<organism evidence="1 2">
    <name type="scientific">Roseibium limicola</name>
    <dbReference type="NCBI Taxonomy" id="2816037"/>
    <lineage>
        <taxon>Bacteria</taxon>
        <taxon>Pseudomonadati</taxon>
        <taxon>Pseudomonadota</taxon>
        <taxon>Alphaproteobacteria</taxon>
        <taxon>Hyphomicrobiales</taxon>
        <taxon>Stappiaceae</taxon>
        <taxon>Roseibium</taxon>
    </lineage>
</organism>
<keyword evidence="2" id="KW-1185">Reference proteome</keyword>
<sequence length="973" mass="100985">MSYNFDPEFYLESNPDVKSAVANGQFASAYEHWEQHGWREGRDPNAWFDSSYYLEQNPDVADADIDPLLHFVVHGAREGRTPSQAVATALNNPLPGQASTAFDEAAYLDANPDVAAAIPGGFVSGYNHWILYGQFEGRDAMWSAAGLDLSDIGSQLRGDDFNLTAGVDTVTGTISNDLFIADYVSLNGVAQATLNPTDILDGGAGDDILRVKSEVSGQNVIVPAADISGIEKLDIWSTYGDVTANVGGYDGLTAVDIVYRFGQKYSAPHSEVTTLETNANVKKVAVYSGHAGSITDTSDADTLEEVTFTKFANNGGTAEFTVRSDAFSTLNLNDTRINVTIEAADQPRTLTVVTNGTTYSKVTDPTASAVEVKSLGTKSALTLSTETATSLSINAEAALQISLFETAQIGQVDVVSTAGSSVELRHLNTDIPVTIDATAANGGLDISSSVLGAHTTFLAGSGQDIVRAETYDQALSLNAGDDILYLDSTSLGTSGLIDGGTGVDRLEMSLENASSTEAALRSQIANFEILSLSRAVAGDATTTVDLQNFNGINYVQTPNAEVGASSTGETQNIYVPELLETGVYAGEMTVGGIKVVYDGTERMDEIYRPIAEALNGQILTAPDSIEPVRAEYDGGGVYIYFPASAGDVGLIEIENRLTNLIILESAKPPQASDDGQLNLINYANDGTLELTSSGAGAHVSLADDTGGDDVFTFKVSSSRGNDNSGTLQVDNVETVNLVTANATGGALPLIPAKATLISTSATAVTVSGDTGLELTNTGNTAITTFDASGVKAASETLTGSALGVTFVSDNADQAAQVTITGGEGDDHLTGNDAADTITGGKGVDVLTGGAGNDLFIVTPVAGSTLEIDTITDFSSGDAIRMSNAQASSGLVAVTVSANSLDEYLAAAAKLSSTAPGDQNVIGWFQFAGNTYVVQDNDTANQSISNGVDAVVKLTGLIDLSETAITGDSTFTLQ</sequence>
<name>A0A939EQQ5_9HYPH</name>
<comment type="caution">
    <text evidence="1">The sequence shown here is derived from an EMBL/GenBank/DDBJ whole genome shotgun (WGS) entry which is preliminary data.</text>
</comment>
<dbReference type="InterPro" id="IPR001343">
    <property type="entry name" value="Hemolysn_Ca-bd"/>
</dbReference>
<dbReference type="AlphaFoldDB" id="A0A939EQQ5"/>
<dbReference type="PRINTS" id="PR00313">
    <property type="entry name" value="CABNDNGRPT"/>
</dbReference>
<dbReference type="RefSeq" id="WP_206943113.1">
    <property type="nucleotide sequence ID" value="NZ_JAFLNF010000008.1"/>
</dbReference>
<dbReference type="InterPro" id="IPR011049">
    <property type="entry name" value="Serralysin-like_metalloprot_C"/>
</dbReference>
<evidence type="ECO:0000313" key="1">
    <source>
        <dbReference type="EMBL" id="MBO0346842.1"/>
    </source>
</evidence>
<dbReference type="EMBL" id="JAFLNF010000008">
    <property type="protein sequence ID" value="MBO0346842.1"/>
    <property type="molecule type" value="Genomic_DNA"/>
</dbReference>
<dbReference type="Proteomes" id="UP000664779">
    <property type="component" value="Unassembled WGS sequence"/>
</dbReference>
<reference evidence="1" key="1">
    <citation type="submission" date="2021-03" db="EMBL/GenBank/DDBJ databases">
        <title>Roseibium sp. CAU 1637 isolated from Incheon.</title>
        <authorList>
            <person name="Kim W."/>
        </authorList>
    </citation>
    <scope>NUCLEOTIDE SEQUENCE</scope>
    <source>
        <strain evidence="1">CAU 1637</strain>
    </source>
</reference>
<accession>A0A939EQQ5</accession>
<dbReference type="PROSITE" id="PS00330">
    <property type="entry name" value="HEMOLYSIN_CALCIUM"/>
    <property type="match status" value="1"/>
</dbReference>
<dbReference type="SUPFAM" id="SSF51120">
    <property type="entry name" value="beta-Roll"/>
    <property type="match status" value="1"/>
</dbReference>
<dbReference type="Pfam" id="PF00353">
    <property type="entry name" value="HemolysinCabind"/>
    <property type="match status" value="2"/>
</dbReference>